<dbReference type="PANTHER" id="PTHR24096">
    <property type="entry name" value="LONG-CHAIN-FATTY-ACID--COA LIGASE"/>
    <property type="match status" value="1"/>
</dbReference>
<evidence type="ECO:0000313" key="7">
    <source>
        <dbReference type="WBParaSite" id="ACRNAN_scaffold3123.g12330.t1"/>
    </source>
</evidence>
<feature type="domain" description="AMP-dependent synthetase/ligase" evidence="4">
    <location>
        <begin position="39"/>
        <end position="160"/>
    </location>
</feature>
<dbReference type="Gene3D" id="3.30.300.30">
    <property type="match status" value="1"/>
</dbReference>
<keyword evidence="3" id="KW-0576">Peroxisome</keyword>
<evidence type="ECO:0000256" key="3">
    <source>
        <dbReference type="ARBA" id="ARBA00023140"/>
    </source>
</evidence>
<feature type="domain" description="AMP-binding enzyme C-terminal" evidence="5">
    <location>
        <begin position="211"/>
        <end position="286"/>
    </location>
</feature>
<dbReference type="Gene3D" id="3.40.50.12780">
    <property type="entry name" value="N-terminal domain of ligase-like"/>
    <property type="match status" value="1"/>
</dbReference>
<dbReference type="FunFam" id="3.30.300.30:FF:000007">
    <property type="entry name" value="4-coumarate--CoA ligase 2"/>
    <property type="match status" value="1"/>
</dbReference>
<dbReference type="PANTHER" id="PTHR24096:SF422">
    <property type="entry name" value="BCDNA.GH02901"/>
    <property type="match status" value="1"/>
</dbReference>
<proteinExistence type="inferred from homology"/>
<protein>
    <submittedName>
        <fullName evidence="7">Uncharacterized protein</fullName>
    </submittedName>
</protein>
<evidence type="ECO:0000313" key="6">
    <source>
        <dbReference type="Proteomes" id="UP000887540"/>
    </source>
</evidence>
<dbReference type="WBParaSite" id="ACRNAN_scaffold3123.g12330.t1">
    <property type="protein sequence ID" value="ACRNAN_scaffold3123.g12330.t1"/>
    <property type="gene ID" value="ACRNAN_scaffold3123.g12330"/>
</dbReference>
<reference evidence="7" key="1">
    <citation type="submission" date="2022-11" db="UniProtKB">
        <authorList>
            <consortium name="WormBaseParasite"/>
        </authorList>
    </citation>
    <scope>IDENTIFICATION</scope>
</reference>
<dbReference type="InterPro" id="IPR025110">
    <property type="entry name" value="AMP-bd_C"/>
</dbReference>
<evidence type="ECO:0000259" key="5">
    <source>
        <dbReference type="Pfam" id="PF13193"/>
    </source>
</evidence>
<dbReference type="GO" id="GO:0016405">
    <property type="term" value="F:CoA-ligase activity"/>
    <property type="evidence" value="ECO:0007669"/>
    <property type="project" value="TreeGrafter"/>
</dbReference>
<keyword evidence="6" id="KW-1185">Reference proteome</keyword>
<dbReference type="InterPro" id="IPR045851">
    <property type="entry name" value="AMP-bd_C_sf"/>
</dbReference>
<evidence type="ECO:0000256" key="1">
    <source>
        <dbReference type="ARBA" id="ARBA00004275"/>
    </source>
</evidence>
<dbReference type="AlphaFoldDB" id="A0A914DPJ2"/>
<dbReference type="Proteomes" id="UP000887540">
    <property type="component" value="Unplaced"/>
</dbReference>
<dbReference type="InterPro" id="IPR042099">
    <property type="entry name" value="ANL_N_sf"/>
</dbReference>
<dbReference type="Pfam" id="PF13193">
    <property type="entry name" value="AMP-binding_C"/>
    <property type="match status" value="1"/>
</dbReference>
<organism evidence="6 7">
    <name type="scientific">Acrobeloides nanus</name>
    <dbReference type="NCBI Taxonomy" id="290746"/>
    <lineage>
        <taxon>Eukaryota</taxon>
        <taxon>Metazoa</taxon>
        <taxon>Ecdysozoa</taxon>
        <taxon>Nematoda</taxon>
        <taxon>Chromadorea</taxon>
        <taxon>Rhabditida</taxon>
        <taxon>Tylenchina</taxon>
        <taxon>Cephalobomorpha</taxon>
        <taxon>Cephaloboidea</taxon>
        <taxon>Cephalobidae</taxon>
        <taxon>Acrobeloides</taxon>
    </lineage>
</organism>
<sequence length="307" mass="34633">MPIPSEFPDAPLPNEPHSERLINALWNHYTKNPDRVALIRILMLVPPILVFLAKNPIVDKYDLSSVEFMMTGGAPVGKDLIEGVYKRLPNVRFITQAYGMTECGMSSHFPVLDKEHYAAAGKLLSNFEQKIVDIETGQELPRNKVGEVYIRTPSNMLGYLNKPEATAECLSSDNWFKSGDLGYLDDNGWLYIVDRLKELIKVKGLQVAPAELEDLLLSYPDVQDCAVIGIPDEKSGEVPKAFVVKKNPNLTEQQVYDWVKSKLAPYKWLQGGVEFVDEIPKSASGKILRRFLREREKNKKTQVASKL</sequence>
<dbReference type="GO" id="GO:0005777">
    <property type="term" value="C:peroxisome"/>
    <property type="evidence" value="ECO:0007669"/>
    <property type="project" value="UniProtKB-SubCell"/>
</dbReference>
<name>A0A914DPJ2_9BILA</name>
<evidence type="ECO:0000256" key="2">
    <source>
        <dbReference type="ARBA" id="ARBA00006432"/>
    </source>
</evidence>
<dbReference type="InterPro" id="IPR000873">
    <property type="entry name" value="AMP-dep_synth/lig_dom"/>
</dbReference>
<comment type="similarity">
    <text evidence="2">Belongs to the ATP-dependent AMP-binding enzyme family.</text>
</comment>
<accession>A0A914DPJ2</accession>
<evidence type="ECO:0000259" key="4">
    <source>
        <dbReference type="Pfam" id="PF00501"/>
    </source>
</evidence>
<dbReference type="SUPFAM" id="SSF56801">
    <property type="entry name" value="Acetyl-CoA synthetase-like"/>
    <property type="match status" value="1"/>
</dbReference>
<dbReference type="Pfam" id="PF00501">
    <property type="entry name" value="AMP-binding"/>
    <property type="match status" value="1"/>
</dbReference>
<comment type="subcellular location">
    <subcellularLocation>
        <location evidence="1">Peroxisome</location>
    </subcellularLocation>
</comment>